<proteinExistence type="predicted"/>
<keyword evidence="2" id="KW-1185">Reference proteome</keyword>
<dbReference type="InParanoid" id="W0RK02"/>
<dbReference type="RefSeq" id="WP_025411211.1">
    <property type="nucleotide sequence ID" value="NZ_CP007128.1"/>
</dbReference>
<evidence type="ECO:0008006" key="3">
    <source>
        <dbReference type="Google" id="ProtNLM"/>
    </source>
</evidence>
<name>W0RK02_9BACT</name>
<gene>
    <name evidence="1" type="ORF">J421_2186</name>
</gene>
<dbReference type="KEGG" id="gba:J421_2186"/>
<dbReference type="InterPro" id="IPR007607">
    <property type="entry name" value="BacA/B"/>
</dbReference>
<evidence type="ECO:0000313" key="1">
    <source>
        <dbReference type="EMBL" id="AHG89723.1"/>
    </source>
</evidence>
<dbReference type="EMBL" id="CP007128">
    <property type="protein sequence ID" value="AHG89723.1"/>
    <property type="molecule type" value="Genomic_DNA"/>
</dbReference>
<dbReference type="Pfam" id="PF04519">
    <property type="entry name" value="Bactofilin"/>
    <property type="match status" value="1"/>
</dbReference>
<evidence type="ECO:0000313" key="2">
    <source>
        <dbReference type="Proteomes" id="UP000019151"/>
    </source>
</evidence>
<dbReference type="STRING" id="861299.J421_2186"/>
<dbReference type="AlphaFoldDB" id="W0RK02"/>
<reference evidence="1 2" key="1">
    <citation type="journal article" date="2014" name="Genome Announc.">
        <title>Genome Sequence and Methylome of Soil Bacterium Gemmatirosa kalamazoonensis KBS708T, a Member of the Rarely Cultivated Gemmatimonadetes Phylum.</title>
        <authorList>
            <person name="Debruyn J.M."/>
            <person name="Radosevich M."/>
            <person name="Wommack K.E."/>
            <person name="Polson S.W."/>
            <person name="Hauser L.J."/>
            <person name="Fawaz M.N."/>
            <person name="Korlach J."/>
            <person name="Tsai Y.C."/>
        </authorList>
    </citation>
    <scope>NUCLEOTIDE SEQUENCE [LARGE SCALE GENOMIC DNA]</scope>
    <source>
        <strain evidence="1 2">KBS708</strain>
    </source>
</reference>
<protein>
    <recommendedName>
        <fullName evidence="3">Polymer-forming cytoskeletal protein</fullName>
    </recommendedName>
</protein>
<sequence length="118" mass="11963">MFRRRKPQVAGDGLVVGSEDAVRGTLAARTVTVAGHVDGTLDVAGALFVLESGRVSGMVRATRFVAEAGAVVRATCRIGVPAASEGDALTADAPARKAVLKLTPRAMQRVAPQGPGGA</sequence>
<organism evidence="1 2">
    <name type="scientific">Gemmatirosa kalamazoonensis</name>
    <dbReference type="NCBI Taxonomy" id="861299"/>
    <lineage>
        <taxon>Bacteria</taxon>
        <taxon>Pseudomonadati</taxon>
        <taxon>Gemmatimonadota</taxon>
        <taxon>Gemmatimonadia</taxon>
        <taxon>Gemmatimonadales</taxon>
        <taxon>Gemmatimonadaceae</taxon>
        <taxon>Gemmatirosa</taxon>
    </lineage>
</organism>
<dbReference type="HOGENOM" id="CLU_2069738_0_0_0"/>
<dbReference type="Proteomes" id="UP000019151">
    <property type="component" value="Chromosome"/>
</dbReference>
<accession>W0RK02</accession>